<protein>
    <submittedName>
        <fullName evidence="1">Uncharacterized protein</fullName>
    </submittedName>
</protein>
<sequence>MGDLNKKVNIKFTLPCGFRGRSKIDIDHLRLIIFPFKWWISPLREIVLIFTVECSKIKSMSSW</sequence>
<dbReference type="Proteomes" id="UP000009229">
    <property type="component" value="Chromosome"/>
</dbReference>
<dbReference type="EMBL" id="CP002770">
    <property type="protein sequence ID" value="AEG14965.1"/>
    <property type="molecule type" value="Genomic_DNA"/>
</dbReference>
<dbReference type="KEGG" id="dku:Desku_1382"/>
<dbReference type="AlphaFoldDB" id="A0AAU8PPM2"/>
<evidence type="ECO:0000313" key="2">
    <source>
        <dbReference type="Proteomes" id="UP000009229"/>
    </source>
</evidence>
<gene>
    <name evidence="1" type="ordered locus">Desku_1382</name>
</gene>
<reference evidence="2" key="1">
    <citation type="submission" date="2011-05" db="EMBL/GenBank/DDBJ databases">
        <title>Complete sequence of Desulfotomaculum kuznetsovii DSM 6115.</title>
        <authorList>
            <person name="Lucas S."/>
            <person name="Han J."/>
            <person name="Lapidus A."/>
            <person name="Cheng J.-F."/>
            <person name="Goodwin L."/>
            <person name="Pitluck S."/>
            <person name="Peters L."/>
            <person name="Mikhailova N."/>
            <person name="Lu M."/>
            <person name="Saunders E."/>
            <person name="Han C."/>
            <person name="Tapia R."/>
            <person name="Land M."/>
            <person name="Hauser L."/>
            <person name="Kyrpides N."/>
            <person name="Ivanova N."/>
            <person name="Pagani I."/>
            <person name="Nazina T."/>
            <person name="Ivanova A."/>
            <person name="Parshina S."/>
            <person name="Kuever J."/>
            <person name="Muyzer G."/>
            <person name="Plugge C."/>
            <person name="Stams A."/>
            <person name="Woyke T."/>
        </authorList>
    </citation>
    <scope>NUCLEOTIDE SEQUENCE [LARGE SCALE GENOMIC DNA]</scope>
    <source>
        <strain evidence="2">DSM 6115 / VKM B-1805 / 17</strain>
    </source>
</reference>
<accession>A0AAU8PPM2</accession>
<keyword evidence="2" id="KW-1185">Reference proteome</keyword>
<proteinExistence type="predicted"/>
<evidence type="ECO:0000313" key="1">
    <source>
        <dbReference type="EMBL" id="AEG14965.1"/>
    </source>
</evidence>
<organism evidence="1 2">
    <name type="scientific">Desulfofundulus kuznetsovii (strain DSM 6115 / VKM B-1805 / 17)</name>
    <name type="common">Desulfotomaculum kuznetsovii</name>
    <dbReference type="NCBI Taxonomy" id="760568"/>
    <lineage>
        <taxon>Bacteria</taxon>
        <taxon>Bacillati</taxon>
        <taxon>Bacillota</taxon>
        <taxon>Clostridia</taxon>
        <taxon>Eubacteriales</taxon>
        <taxon>Peptococcaceae</taxon>
        <taxon>Desulfofundulus</taxon>
    </lineage>
</organism>
<name>A0AAU8PPM2_DESK7</name>